<protein>
    <submittedName>
        <fullName evidence="2">ArsR family transcriptional regulator</fullName>
    </submittedName>
</protein>
<feature type="compositionally biased region" description="Polar residues" evidence="1">
    <location>
        <begin position="40"/>
        <end position="52"/>
    </location>
</feature>
<keyword evidence="3" id="KW-1185">Reference proteome</keyword>
<proteinExistence type="predicted"/>
<organism evidence="2 3">
    <name type="scientific">Haloferax elongans ATCC BAA-1513</name>
    <dbReference type="NCBI Taxonomy" id="1230453"/>
    <lineage>
        <taxon>Archaea</taxon>
        <taxon>Methanobacteriati</taxon>
        <taxon>Methanobacteriota</taxon>
        <taxon>Stenosarchaea group</taxon>
        <taxon>Halobacteria</taxon>
        <taxon>Halobacteriales</taxon>
        <taxon>Haloferacaceae</taxon>
        <taxon>Haloferax</taxon>
    </lineage>
</organism>
<dbReference type="AlphaFoldDB" id="M0H956"/>
<sequence length="95" mass="10572">MMPRHEEHHNSPPSSSGGGDLQPLDEMPPSANRVYGVLEQTDSPLSSTEIASRTPLASRTVRNALHQLREADLVGVRASILDPRKRQYELNDTER</sequence>
<dbReference type="SUPFAM" id="SSF46785">
    <property type="entry name" value="Winged helix' DNA-binding domain"/>
    <property type="match status" value="1"/>
</dbReference>
<name>M0H956_HALEO</name>
<evidence type="ECO:0000313" key="2">
    <source>
        <dbReference type="EMBL" id="ELZ80990.1"/>
    </source>
</evidence>
<comment type="caution">
    <text evidence="2">The sequence shown here is derived from an EMBL/GenBank/DDBJ whole genome shotgun (WGS) entry which is preliminary data.</text>
</comment>
<dbReference type="InterPro" id="IPR011991">
    <property type="entry name" value="ArsR-like_HTH"/>
</dbReference>
<dbReference type="CDD" id="cd00090">
    <property type="entry name" value="HTH_ARSR"/>
    <property type="match status" value="1"/>
</dbReference>
<gene>
    <name evidence="2" type="ORF">C453_18675</name>
</gene>
<dbReference type="InterPro" id="IPR036388">
    <property type="entry name" value="WH-like_DNA-bd_sf"/>
</dbReference>
<dbReference type="EMBL" id="AOLK01000024">
    <property type="protein sequence ID" value="ELZ80990.1"/>
    <property type="molecule type" value="Genomic_DNA"/>
</dbReference>
<feature type="compositionally biased region" description="Basic and acidic residues" evidence="1">
    <location>
        <begin position="1"/>
        <end position="10"/>
    </location>
</feature>
<dbReference type="Proteomes" id="UP000011612">
    <property type="component" value="Unassembled WGS sequence"/>
</dbReference>
<feature type="region of interest" description="Disordered" evidence="1">
    <location>
        <begin position="1"/>
        <end position="52"/>
    </location>
</feature>
<dbReference type="Gene3D" id="1.10.10.10">
    <property type="entry name" value="Winged helix-like DNA-binding domain superfamily/Winged helix DNA-binding domain"/>
    <property type="match status" value="1"/>
</dbReference>
<evidence type="ECO:0000256" key="1">
    <source>
        <dbReference type="SAM" id="MobiDB-lite"/>
    </source>
</evidence>
<dbReference type="InterPro" id="IPR036390">
    <property type="entry name" value="WH_DNA-bd_sf"/>
</dbReference>
<reference evidence="2 3" key="1">
    <citation type="journal article" date="2014" name="PLoS Genet.">
        <title>Phylogenetically driven sequencing of extremely halophilic archaea reveals strategies for static and dynamic osmo-response.</title>
        <authorList>
            <person name="Becker E.A."/>
            <person name="Seitzer P.M."/>
            <person name="Tritt A."/>
            <person name="Larsen D."/>
            <person name="Krusor M."/>
            <person name="Yao A.I."/>
            <person name="Wu D."/>
            <person name="Madern D."/>
            <person name="Eisen J.A."/>
            <person name="Darling A.E."/>
            <person name="Facciotti M.T."/>
        </authorList>
    </citation>
    <scope>NUCLEOTIDE SEQUENCE [LARGE SCALE GENOMIC DNA]</scope>
    <source>
        <strain evidence="2 3">ATCC BAA-1513</strain>
    </source>
</reference>
<evidence type="ECO:0000313" key="3">
    <source>
        <dbReference type="Proteomes" id="UP000011612"/>
    </source>
</evidence>
<accession>M0H956</accession>
<dbReference type="PATRIC" id="fig|1230453.4.peg.3717"/>